<dbReference type="Proteomes" id="UP000323105">
    <property type="component" value="Unassembled WGS sequence"/>
</dbReference>
<sequence length="729" mass="80407">MTWLTAREIAGLPGMPSCAKRTREKLLRLNIPSRPREGRVGGGAEFDCSALPEETRLAIATSAIQAAGTKVIAAVDAPAVRSFLPAVPATLPSTSAARVPSQAEKDVADARVRLVNLVLELVPMHGLRRACQLLAARIVTGEAGTEAQNIARQANQRARGSEVSARSLERWVGMHRSNGWFGLLPAVPQPESTPQVDDDVAAVLGLFHSKDHRFRKLSGAAKEVTRVLGRDFDEWRKLYHRARRVLDKLGQSAEASVALIKSRHTGAQRDAKLPFKRRDTSTLAFADVFVIDGHTFKAKVRHPDHGAPFAPELTVVLDAATRLIVGWSVNLSENVIAVGDALRHAVGQYGIPAILYGDNGAGETAKAMDCPIDGICARLGIDHRLGLPGKPQGHGIIERSWQTHAINAARKFGSFQGRDVDAGTFRKVAAVLAKEQRAIKRSEQTGEVIALTPKAPTWKQFVDGIEVMVHEYNTQHRHRGLPKRTDGKHTTPMEAFEACFDPALQEKPSELELRTLFMPSVIRTAKRGQVQFFNQFYQAPDLMRRDIDGREVSVRYDIHNPNFVLVYTLGGEFVCEAQWDANRIDYFPKPVIQMAREKRVAQAVKRRELQIDTALRELGPALDTTPLSLPEPSTPFVTVPSFVETSVSAINSPSTEAVAQAAAGRPFFNGPSERYEWLMRNQDQWTEADGKWLRNYTASESYADLRDYYEGRGLGWNDAGNEPGLKSAL</sequence>
<dbReference type="SUPFAM" id="SSF46955">
    <property type="entry name" value="Putative DNA-binding domain"/>
    <property type="match status" value="1"/>
</dbReference>
<dbReference type="InterPro" id="IPR001584">
    <property type="entry name" value="Integrase_cat-core"/>
</dbReference>
<dbReference type="Gene3D" id="3.30.420.10">
    <property type="entry name" value="Ribonuclease H-like superfamily/Ribonuclease H"/>
    <property type="match status" value="1"/>
</dbReference>
<dbReference type="PROSITE" id="PS51702">
    <property type="entry name" value="HTH_MU"/>
    <property type="match status" value="1"/>
</dbReference>
<feature type="domain" description="HTH Mu-type" evidence="2">
    <location>
        <begin position="1"/>
        <end position="67"/>
    </location>
</feature>
<dbReference type="Gene3D" id="2.30.30.130">
    <property type="entry name" value="Transposase, Mu, C-terminal"/>
    <property type="match status" value="1"/>
</dbReference>
<organism evidence="3 4">
    <name type="scientific">Comamonas testosteroni</name>
    <name type="common">Pseudomonas testosteroni</name>
    <dbReference type="NCBI Taxonomy" id="285"/>
    <lineage>
        <taxon>Bacteria</taxon>
        <taxon>Pseudomonadati</taxon>
        <taxon>Pseudomonadota</taxon>
        <taxon>Betaproteobacteria</taxon>
        <taxon>Burkholderiales</taxon>
        <taxon>Comamonadaceae</taxon>
        <taxon>Comamonas</taxon>
    </lineage>
</organism>
<dbReference type="InterPro" id="IPR015378">
    <property type="entry name" value="Transposase-like_Mu_C"/>
</dbReference>
<dbReference type="EMBL" id="BKBW01000007">
    <property type="protein sequence ID" value="GEQ76708.1"/>
    <property type="molecule type" value="Genomic_DNA"/>
</dbReference>
<feature type="domain" description="Integrase catalytic" evidence="1">
    <location>
        <begin position="270"/>
        <end position="461"/>
    </location>
</feature>
<dbReference type="GO" id="GO:0003677">
    <property type="term" value="F:DNA binding"/>
    <property type="evidence" value="ECO:0007669"/>
    <property type="project" value="InterPro"/>
</dbReference>
<dbReference type="AlphaFoldDB" id="A0A5A7MFR2"/>
<dbReference type="PROSITE" id="PS50994">
    <property type="entry name" value="INTEGRASE"/>
    <property type="match status" value="1"/>
</dbReference>
<dbReference type="Pfam" id="PF09299">
    <property type="entry name" value="Mu-transpos_C"/>
    <property type="match status" value="1"/>
</dbReference>
<evidence type="ECO:0000313" key="4">
    <source>
        <dbReference type="Proteomes" id="UP000323105"/>
    </source>
</evidence>
<dbReference type="InterPro" id="IPR009061">
    <property type="entry name" value="DNA-bd_dom_put_sf"/>
</dbReference>
<evidence type="ECO:0000259" key="1">
    <source>
        <dbReference type="PROSITE" id="PS50994"/>
    </source>
</evidence>
<dbReference type="InterPro" id="IPR036397">
    <property type="entry name" value="RNaseH_sf"/>
</dbReference>
<name>A0A5A7MFR2_COMTE</name>
<dbReference type="RefSeq" id="WP_149356383.1">
    <property type="nucleotide sequence ID" value="NZ_BKBW01000007.1"/>
</dbReference>
<dbReference type="InterPro" id="IPR036388">
    <property type="entry name" value="WH-like_DNA-bd_sf"/>
</dbReference>
<dbReference type="InterPro" id="IPR012337">
    <property type="entry name" value="RNaseH-like_sf"/>
</dbReference>
<reference evidence="3 4" key="1">
    <citation type="journal article" date="2019" name="Microbiol. Resour. Announc.">
        <title>Draft Genome Sequence of Comamonas testosteroni TA441, a Bacterium That Has a Cryptic Phenol Degradation Gene Cluster.</title>
        <authorList>
            <person name="Arai H."/>
            <person name="Ishii M."/>
        </authorList>
    </citation>
    <scope>NUCLEOTIDE SEQUENCE [LARGE SCALE GENOMIC DNA]</scope>
    <source>
        <strain evidence="3 4">TA441</strain>
    </source>
</reference>
<proteinExistence type="predicted"/>
<evidence type="ECO:0000313" key="3">
    <source>
        <dbReference type="EMBL" id="GEQ76708.1"/>
    </source>
</evidence>
<evidence type="ECO:0000259" key="2">
    <source>
        <dbReference type="PROSITE" id="PS51702"/>
    </source>
</evidence>
<protein>
    <submittedName>
        <fullName evidence="3">Transposase</fullName>
    </submittedName>
</protein>
<dbReference type="Gene3D" id="1.10.10.10">
    <property type="entry name" value="Winged helix-like DNA-binding domain superfamily/Winged helix DNA-binding domain"/>
    <property type="match status" value="1"/>
</dbReference>
<accession>A0A5A7MFR2</accession>
<dbReference type="SUPFAM" id="SSF50610">
    <property type="entry name" value="mu transposase, C-terminal domain"/>
    <property type="match status" value="1"/>
</dbReference>
<dbReference type="GO" id="GO:0015074">
    <property type="term" value="P:DNA integration"/>
    <property type="evidence" value="ECO:0007669"/>
    <property type="project" value="InterPro"/>
</dbReference>
<dbReference type="InterPro" id="IPR009004">
    <property type="entry name" value="Transposase_Mu_C"/>
</dbReference>
<comment type="caution">
    <text evidence="3">The sequence shown here is derived from an EMBL/GenBank/DDBJ whole genome shotgun (WGS) entry which is preliminary data.</text>
</comment>
<gene>
    <name evidence="3" type="ORF">CTTA_3713</name>
</gene>
<dbReference type="SUPFAM" id="SSF53098">
    <property type="entry name" value="Ribonuclease H-like"/>
    <property type="match status" value="1"/>
</dbReference>
<dbReference type="InterPro" id="IPR003314">
    <property type="entry name" value="Mu-type_HTH"/>
</dbReference>